<dbReference type="RefSeq" id="WP_078758039.1">
    <property type="nucleotide sequence ID" value="NZ_FUXP01000004.1"/>
</dbReference>
<evidence type="ECO:0000259" key="6">
    <source>
        <dbReference type="PROSITE" id="PS50045"/>
    </source>
</evidence>
<evidence type="ECO:0000256" key="3">
    <source>
        <dbReference type="ARBA" id="ARBA00023015"/>
    </source>
</evidence>
<organism evidence="7 8">
    <name type="scientific">Lysobacter spongiicola DSM 21749</name>
    <dbReference type="NCBI Taxonomy" id="1122188"/>
    <lineage>
        <taxon>Bacteria</taxon>
        <taxon>Pseudomonadati</taxon>
        <taxon>Pseudomonadota</taxon>
        <taxon>Gammaproteobacteria</taxon>
        <taxon>Lysobacterales</taxon>
        <taxon>Lysobacteraceae</taxon>
        <taxon>Novilysobacter</taxon>
    </lineage>
</organism>
<dbReference type="AlphaFoldDB" id="A0A1T4Q2D6"/>
<dbReference type="PROSITE" id="PS00688">
    <property type="entry name" value="SIGMA54_INTERACT_3"/>
    <property type="match status" value="1"/>
</dbReference>
<keyword evidence="3" id="KW-0805">Transcription regulation</keyword>
<dbReference type="OrthoDB" id="9804019at2"/>
<accession>A0A1T4Q2D6</accession>
<dbReference type="Gene3D" id="1.10.8.60">
    <property type="match status" value="1"/>
</dbReference>
<keyword evidence="4 7" id="KW-0238">DNA-binding</keyword>
<keyword evidence="1" id="KW-0547">Nucleotide-binding</keyword>
<dbReference type="InterPro" id="IPR009057">
    <property type="entry name" value="Homeodomain-like_sf"/>
</dbReference>
<dbReference type="Gene3D" id="1.10.10.60">
    <property type="entry name" value="Homeodomain-like"/>
    <property type="match status" value="1"/>
</dbReference>
<evidence type="ECO:0000313" key="8">
    <source>
        <dbReference type="Proteomes" id="UP000190061"/>
    </source>
</evidence>
<dbReference type="Pfam" id="PF25601">
    <property type="entry name" value="AAA_lid_14"/>
    <property type="match status" value="1"/>
</dbReference>
<keyword evidence="2" id="KW-0067">ATP-binding</keyword>
<gene>
    <name evidence="7" type="ORF">SAMN02745674_01441</name>
</gene>
<dbReference type="PANTHER" id="PTHR32071">
    <property type="entry name" value="TRANSCRIPTIONAL REGULATORY PROTEIN"/>
    <property type="match status" value="1"/>
</dbReference>
<dbReference type="Pfam" id="PF02954">
    <property type="entry name" value="HTH_8"/>
    <property type="match status" value="1"/>
</dbReference>
<dbReference type="PANTHER" id="PTHR32071:SF120">
    <property type="entry name" value="TRANSCRIPTIONAL REGULATOR-RELATED"/>
    <property type="match status" value="1"/>
</dbReference>
<dbReference type="Gene3D" id="3.40.50.300">
    <property type="entry name" value="P-loop containing nucleotide triphosphate hydrolases"/>
    <property type="match status" value="1"/>
</dbReference>
<dbReference type="PROSITE" id="PS00676">
    <property type="entry name" value="SIGMA54_INTERACT_2"/>
    <property type="match status" value="1"/>
</dbReference>
<dbReference type="SUPFAM" id="SSF52540">
    <property type="entry name" value="P-loop containing nucleoside triphosphate hydrolases"/>
    <property type="match status" value="1"/>
</dbReference>
<keyword evidence="5" id="KW-0804">Transcription</keyword>
<dbReference type="InterPro" id="IPR003593">
    <property type="entry name" value="AAA+_ATPase"/>
</dbReference>
<sequence>MAAVRESADQCVIWFGTPLQQEKDALAAAGWQVRVAEPGSHARVGLRAADTVVGMVDLRSMGPEALRGLEQLASDLTLLSLVAIVPPRRPDSDAAGALLERCSETLPAPVDTTRLIRALDGLRGQQFMPRGRGIDAVIGRSPVMRKTQAAIRKYAPVDLPVLITGQTGTGKEVAARALHELSPRHARPFMAVNCGALPANLLQSELFGHERGAFTGATARRAGLFESANGGTVFLDEIGDLPLEAQTNLLRVLQESSLERVGSNQPIAVDVRVLAATNVDLEAAVASGRFRSDLYYRLNVLRLQMPRLADRGEDIPLLATHFLETFRGKHPGRARGFSASARRAMARFEWPGNVRELLNRVQRAAVVAESELITAQDMELPVTDVAANDGGLDSAREVAEHDAVLTCLKESDFNVSEVARRLKVSRVTVYRLCKKHSLALDELR</sequence>
<dbReference type="Proteomes" id="UP000190061">
    <property type="component" value="Unassembled WGS sequence"/>
</dbReference>
<dbReference type="InterPro" id="IPR025943">
    <property type="entry name" value="Sigma_54_int_dom_ATP-bd_2"/>
</dbReference>
<dbReference type="SUPFAM" id="SSF46689">
    <property type="entry name" value="Homeodomain-like"/>
    <property type="match status" value="1"/>
</dbReference>
<dbReference type="STRING" id="1122188.SAMN02745674_01441"/>
<dbReference type="GO" id="GO:0006355">
    <property type="term" value="P:regulation of DNA-templated transcription"/>
    <property type="evidence" value="ECO:0007669"/>
    <property type="project" value="InterPro"/>
</dbReference>
<evidence type="ECO:0000313" key="7">
    <source>
        <dbReference type="EMBL" id="SJZ97671.1"/>
    </source>
</evidence>
<dbReference type="InterPro" id="IPR002078">
    <property type="entry name" value="Sigma_54_int"/>
</dbReference>
<proteinExistence type="predicted"/>
<dbReference type="EMBL" id="FUXP01000004">
    <property type="protein sequence ID" value="SJZ97671.1"/>
    <property type="molecule type" value="Genomic_DNA"/>
</dbReference>
<evidence type="ECO:0000256" key="5">
    <source>
        <dbReference type="ARBA" id="ARBA00023163"/>
    </source>
</evidence>
<protein>
    <submittedName>
        <fullName evidence="7">DNA-binding transcriptional response regulator, NtrC family, contains REC, AAA-type ATPase, and a Fis-type DNA-binding domains</fullName>
    </submittedName>
</protein>
<dbReference type="CDD" id="cd00009">
    <property type="entry name" value="AAA"/>
    <property type="match status" value="1"/>
</dbReference>
<dbReference type="SMART" id="SM00382">
    <property type="entry name" value="AAA"/>
    <property type="match status" value="1"/>
</dbReference>
<dbReference type="InterPro" id="IPR002197">
    <property type="entry name" value="HTH_Fis"/>
</dbReference>
<reference evidence="7 8" key="1">
    <citation type="submission" date="2017-02" db="EMBL/GenBank/DDBJ databases">
        <authorList>
            <person name="Peterson S.W."/>
        </authorList>
    </citation>
    <scope>NUCLEOTIDE SEQUENCE [LARGE SCALE GENOMIC DNA]</scope>
    <source>
        <strain evidence="7 8">DSM 21749</strain>
    </source>
</reference>
<dbReference type="Pfam" id="PF00158">
    <property type="entry name" value="Sigma54_activat"/>
    <property type="match status" value="1"/>
</dbReference>
<evidence type="ECO:0000256" key="4">
    <source>
        <dbReference type="ARBA" id="ARBA00023125"/>
    </source>
</evidence>
<dbReference type="GO" id="GO:0005524">
    <property type="term" value="F:ATP binding"/>
    <property type="evidence" value="ECO:0007669"/>
    <property type="project" value="UniProtKB-KW"/>
</dbReference>
<keyword evidence="8" id="KW-1185">Reference proteome</keyword>
<dbReference type="InterPro" id="IPR027417">
    <property type="entry name" value="P-loop_NTPase"/>
</dbReference>
<dbReference type="InterPro" id="IPR058031">
    <property type="entry name" value="AAA_lid_NorR"/>
</dbReference>
<feature type="domain" description="Sigma-54 factor interaction" evidence="6">
    <location>
        <begin position="137"/>
        <end position="366"/>
    </location>
</feature>
<name>A0A1T4Q2D6_9GAMM</name>
<dbReference type="FunFam" id="3.40.50.300:FF:000006">
    <property type="entry name" value="DNA-binding transcriptional regulator NtrC"/>
    <property type="match status" value="1"/>
</dbReference>
<evidence type="ECO:0000256" key="2">
    <source>
        <dbReference type="ARBA" id="ARBA00022840"/>
    </source>
</evidence>
<dbReference type="InterPro" id="IPR025944">
    <property type="entry name" value="Sigma_54_int_dom_CS"/>
</dbReference>
<evidence type="ECO:0000256" key="1">
    <source>
        <dbReference type="ARBA" id="ARBA00022741"/>
    </source>
</evidence>
<dbReference type="GO" id="GO:0043565">
    <property type="term" value="F:sequence-specific DNA binding"/>
    <property type="evidence" value="ECO:0007669"/>
    <property type="project" value="InterPro"/>
</dbReference>
<dbReference type="PROSITE" id="PS50045">
    <property type="entry name" value="SIGMA54_INTERACT_4"/>
    <property type="match status" value="1"/>
</dbReference>